<keyword evidence="2" id="KW-1185">Reference proteome</keyword>
<protein>
    <submittedName>
        <fullName evidence="1">Uncharacterized protein</fullName>
    </submittedName>
</protein>
<gene>
    <name evidence="1" type="ORF">QFC24_003721</name>
</gene>
<name>A0ACC2XJQ5_9TREE</name>
<evidence type="ECO:0000313" key="2">
    <source>
        <dbReference type="Proteomes" id="UP001234202"/>
    </source>
</evidence>
<dbReference type="Proteomes" id="UP001234202">
    <property type="component" value="Unassembled WGS sequence"/>
</dbReference>
<accession>A0ACC2XJQ5</accession>
<organism evidence="1 2">
    <name type="scientific">Naganishia onofrii</name>
    <dbReference type="NCBI Taxonomy" id="1851511"/>
    <lineage>
        <taxon>Eukaryota</taxon>
        <taxon>Fungi</taxon>
        <taxon>Dikarya</taxon>
        <taxon>Basidiomycota</taxon>
        <taxon>Agaricomycotina</taxon>
        <taxon>Tremellomycetes</taxon>
        <taxon>Filobasidiales</taxon>
        <taxon>Filobasidiaceae</taxon>
        <taxon>Naganishia</taxon>
    </lineage>
</organism>
<sequence length="1523" mass="168073">MDGTDMDVLVAGPRRSKGVAGGVAGGQHQSYPTQGSEAGSGGGRRSGGSGLVDKIVGLQRRQAGGARVVRTARDRDTERSAPAARTTASTSQSETRHHSSAAATTDQPPQGRSNNARALFDPSAADRSRRGTSDGPSRQSDIPAPRGNERTRSPAMRYAQEGAMAPPRSALRSHAQRAGRARRGGNADEDDEDDFVRDDNKYLVKPGGGEEDDSREKRQQYDAQRHDDGRTDEYSRTQARHVGGKVSKHARFQDLDDDEEHDSDGQDHRQQYMRDRRRSRGTSTDAQSSSRYAPITASERTSSGEGLHSWGRRSQADEDSGTRGHASSSHGGHSSAGGRYQGLGPMRMLFNPNVHDPLKFQQAPSVSTGSGSNATGNTLSTSRNDYPYRNGGSSSIGTTISAESHADKSRSGKHLSSQLTIPMILDDEDDEEEQKRGDRERERRKRKEGSERGSHAKKRGEDDGKSRGSRSSEGSESLRDRERGRGNDTGIIPRLREAYKGIMAMENNLTELHRKLAGDPSGGVRSLIQAGLLGRGPAPVHGGSSQVFDPGMRNGAVGVLSGGNHARYGDEHHMDDDDFDDDEEYSRKPSRKPTSSALEPINAAQEDAGWVELIARHKMFADAIHDFLALSLDPLIPASLHTLPVKYNIPTRLWQTGFHLILEKMRYTWIANAPLAHTNRPNPLPQGPTLTPRNTQLSSQVLEHLTDFIYDAYTFYTNLLEEQTLSNFRAAWIEALGDLARYRMAVAAHVASQEPSVAVQIVPELARIDDDDESPFPSGASIGAEVAQNWHIEERETWRTTSRDWYYMGLTEKPGEGRLHHHLALLCRDVRGEEGRALYHFMKSLTTSHPYSSSRESILPLFDTALQRKRATFDATAPDLFLLMHGMLFTKIELDNFDGAFDRFMERLTEDLHMGTVSGTTRPIPQVEWLTMAIVNIAAMMQYGIDDGLLRKALAGETVARKVQKAAQASQAPHALIVRDEDGSPDDHVADALAGKIKTLRMDISQDGTLPLPLANACRLSFAMLRFCLQHPVRLIGLTNVLNPYISTMLTFLATAVKQLAALQVLEYYIPWTELVDFFNAIPQKMEIRPDPSAKLMGGPPIPEDWCMRGMEWVGRRVYERGFWKVKGNSTGSSRGSGGPAQPRQGPRVQNEMDVLTELDTSPDDAINGVVDDVEGSDVTDTPPAITQRRWKRAAWAAGIFLGCVPGLQISAAGQVEIVPDGPLQAKISAWEAERQRKVQEEMERLRREEEARGEWALEEGQAMLDDAAESDSEEDGDEPELADLRARRRHLRSLLRQPVPAIYPPRSARASSRKSQPAQTPFLPGYTVLVFDTNVLLSSLELFESVTESKLWTCVVPLPVVTELDGLAKDPSPLGQAASTAIAYLESHVRSHSLSLKIQTSKGNYLSDLFVRTEHIDFRENINLSNTGSLDKTVVRAQTMDDFILRVATNQSEHFVDRSRLLSMSGSHLKVDASYEERKRTAAKVLLLTFDRNLRLRARARGIDAADEKEMAKILGKRNGTG</sequence>
<reference evidence="1" key="1">
    <citation type="submission" date="2023-04" db="EMBL/GenBank/DDBJ databases">
        <title>Draft Genome sequencing of Naganishia species isolated from polar environments using Oxford Nanopore Technology.</title>
        <authorList>
            <person name="Leo P."/>
            <person name="Venkateswaran K."/>
        </authorList>
    </citation>
    <scope>NUCLEOTIDE SEQUENCE</scope>
    <source>
        <strain evidence="1">DBVPG 5303</strain>
    </source>
</reference>
<comment type="caution">
    <text evidence="1">The sequence shown here is derived from an EMBL/GenBank/DDBJ whole genome shotgun (WGS) entry which is preliminary data.</text>
</comment>
<proteinExistence type="predicted"/>
<evidence type="ECO:0000313" key="1">
    <source>
        <dbReference type="EMBL" id="KAJ9123507.1"/>
    </source>
</evidence>
<dbReference type="EMBL" id="JASBWV010000012">
    <property type="protein sequence ID" value="KAJ9123507.1"/>
    <property type="molecule type" value="Genomic_DNA"/>
</dbReference>